<accession>A0A6H5IGW5</accession>
<dbReference type="AlphaFoldDB" id="A0A6H5IGW5"/>
<evidence type="ECO:0000313" key="3">
    <source>
        <dbReference type="Proteomes" id="UP000479190"/>
    </source>
</evidence>
<proteinExistence type="predicted"/>
<dbReference type="InterPro" id="IPR050344">
    <property type="entry name" value="Peptidase_M1_aminopeptidases"/>
</dbReference>
<dbReference type="SUPFAM" id="SSF63737">
    <property type="entry name" value="Leukotriene A4 hydrolase N-terminal domain"/>
    <property type="match status" value="1"/>
</dbReference>
<dbReference type="InterPro" id="IPR042097">
    <property type="entry name" value="Aminopeptidase_N-like_N_sf"/>
</dbReference>
<dbReference type="GO" id="GO:0005615">
    <property type="term" value="C:extracellular space"/>
    <property type="evidence" value="ECO:0007669"/>
    <property type="project" value="TreeGrafter"/>
</dbReference>
<gene>
    <name evidence="2" type="ORF">TBRA_LOCUS8543</name>
</gene>
<dbReference type="Proteomes" id="UP000479190">
    <property type="component" value="Unassembled WGS sequence"/>
</dbReference>
<dbReference type="PANTHER" id="PTHR11533">
    <property type="entry name" value="PROTEASE M1 ZINC METALLOPROTEASE"/>
    <property type="match status" value="1"/>
</dbReference>
<dbReference type="GO" id="GO:0070006">
    <property type="term" value="F:metalloaminopeptidase activity"/>
    <property type="evidence" value="ECO:0007669"/>
    <property type="project" value="TreeGrafter"/>
</dbReference>
<protein>
    <submittedName>
        <fullName evidence="2">Uncharacterized protein</fullName>
    </submittedName>
</protein>
<feature type="compositionally biased region" description="Low complexity" evidence="1">
    <location>
        <begin position="130"/>
        <end position="142"/>
    </location>
</feature>
<name>A0A6H5IGW5_9HYME</name>
<reference evidence="2 3" key="1">
    <citation type="submission" date="2020-02" db="EMBL/GenBank/DDBJ databases">
        <authorList>
            <person name="Ferguson B K."/>
        </authorList>
    </citation>
    <scope>NUCLEOTIDE SEQUENCE [LARGE SCALE GENOMIC DNA]</scope>
</reference>
<dbReference type="Gene3D" id="1.25.50.20">
    <property type="match status" value="1"/>
</dbReference>
<dbReference type="GO" id="GO:0005737">
    <property type="term" value="C:cytoplasm"/>
    <property type="evidence" value="ECO:0007669"/>
    <property type="project" value="TreeGrafter"/>
</dbReference>
<dbReference type="OrthoDB" id="10031169at2759"/>
<dbReference type="GO" id="GO:0043171">
    <property type="term" value="P:peptide catabolic process"/>
    <property type="evidence" value="ECO:0007669"/>
    <property type="project" value="TreeGrafter"/>
</dbReference>
<dbReference type="GO" id="GO:0016020">
    <property type="term" value="C:membrane"/>
    <property type="evidence" value="ECO:0007669"/>
    <property type="project" value="TreeGrafter"/>
</dbReference>
<dbReference type="GO" id="GO:0008270">
    <property type="term" value="F:zinc ion binding"/>
    <property type="evidence" value="ECO:0007669"/>
    <property type="project" value="TreeGrafter"/>
</dbReference>
<evidence type="ECO:0000313" key="2">
    <source>
        <dbReference type="EMBL" id="CAB0036684.1"/>
    </source>
</evidence>
<sequence>MCAVLLFFTRLLLATTNRTTPRNALEILAKEEDVPENYVLSSSVRPTRYTLELIPIVELAERGQDVIQGFLTVEFVQNADKAVSQLVLNAKHLSIRSHRLFVYGLESNATNVNASSTQVVRSKRDSSAAASDLDSAATSDSSEQSHAEPDVIVKNEVKIASNKTDESGGVYVIVTENNLVRGNYSLEIEYETTVDDRVVFVKNFTKNGIDKDDDMATDTFAATSPMSAYNLAFVDGDLENLDELAPNVSHWSINKPATDFYLRDKVGPVFEVYNELLQGVARPIDKLDIAALPVDTDGLSAPGLIVMRRHMSADSDGFLRALARNATIPADGKDEVDMPLDRAFATWVRQPGYPLINVTWHRHNGTVDIHQFAGARSRDDLLHRSAARWPRRINLSHGKICRRKRQGGEGSISLSTRLLPESLDFTKVRDENTSFYSISCDIFTRCILLSRVLNEILENNKYEDDDIKVILKSYAKNPAAAQAARRFLQENWKEIVGRYILCNCFLGYI</sequence>
<dbReference type="PANTHER" id="PTHR11533:SF299">
    <property type="entry name" value="AMINOPEPTIDASE"/>
    <property type="match status" value="1"/>
</dbReference>
<dbReference type="GO" id="GO:0042277">
    <property type="term" value="F:peptide binding"/>
    <property type="evidence" value="ECO:0007669"/>
    <property type="project" value="TreeGrafter"/>
</dbReference>
<organism evidence="2 3">
    <name type="scientific">Trichogramma brassicae</name>
    <dbReference type="NCBI Taxonomy" id="86971"/>
    <lineage>
        <taxon>Eukaryota</taxon>
        <taxon>Metazoa</taxon>
        <taxon>Ecdysozoa</taxon>
        <taxon>Arthropoda</taxon>
        <taxon>Hexapoda</taxon>
        <taxon>Insecta</taxon>
        <taxon>Pterygota</taxon>
        <taxon>Neoptera</taxon>
        <taxon>Endopterygota</taxon>
        <taxon>Hymenoptera</taxon>
        <taxon>Apocrita</taxon>
        <taxon>Proctotrupomorpha</taxon>
        <taxon>Chalcidoidea</taxon>
        <taxon>Trichogrammatidae</taxon>
        <taxon>Trichogramma</taxon>
    </lineage>
</organism>
<dbReference type="GO" id="GO:0006508">
    <property type="term" value="P:proteolysis"/>
    <property type="evidence" value="ECO:0007669"/>
    <property type="project" value="TreeGrafter"/>
</dbReference>
<dbReference type="EMBL" id="CADCXV010000826">
    <property type="protein sequence ID" value="CAB0036684.1"/>
    <property type="molecule type" value="Genomic_DNA"/>
</dbReference>
<feature type="region of interest" description="Disordered" evidence="1">
    <location>
        <begin position="130"/>
        <end position="150"/>
    </location>
</feature>
<dbReference type="Gene3D" id="2.60.40.1730">
    <property type="entry name" value="tricorn interacting facor f3 domain"/>
    <property type="match status" value="1"/>
</dbReference>
<keyword evidence="3" id="KW-1185">Reference proteome</keyword>
<evidence type="ECO:0000256" key="1">
    <source>
        <dbReference type="SAM" id="MobiDB-lite"/>
    </source>
</evidence>